<evidence type="ECO:0000313" key="3">
    <source>
        <dbReference type="Proteomes" id="UP000051813"/>
    </source>
</evidence>
<reference evidence="2 3" key="1">
    <citation type="journal article" date="2015" name="Genome Announc.">
        <title>Expanding the biotechnology potential of lactobacilli through comparative genomics of 213 strains and associated genera.</title>
        <authorList>
            <person name="Sun Z."/>
            <person name="Harris H.M."/>
            <person name="McCann A."/>
            <person name="Guo C."/>
            <person name="Argimon S."/>
            <person name="Zhang W."/>
            <person name="Yang X."/>
            <person name="Jeffery I.B."/>
            <person name="Cooney J.C."/>
            <person name="Kagawa T.F."/>
            <person name="Liu W."/>
            <person name="Song Y."/>
            <person name="Salvetti E."/>
            <person name="Wrobel A."/>
            <person name="Rasinkangas P."/>
            <person name="Parkhill J."/>
            <person name="Rea M.C."/>
            <person name="O'Sullivan O."/>
            <person name="Ritari J."/>
            <person name="Douillard F.P."/>
            <person name="Paul Ross R."/>
            <person name="Yang R."/>
            <person name="Briner A.E."/>
            <person name="Felis G.E."/>
            <person name="de Vos W.M."/>
            <person name="Barrangou R."/>
            <person name="Klaenhammer T.R."/>
            <person name="Caufield P.W."/>
            <person name="Cui Y."/>
            <person name="Zhang H."/>
            <person name="O'Toole P.W."/>
        </authorList>
    </citation>
    <scope>NUCLEOTIDE SEQUENCE [LARGE SCALE GENOMIC DNA]</scope>
    <source>
        <strain evidence="2 3">DSM 20335</strain>
    </source>
</reference>
<proteinExistence type="predicted"/>
<feature type="domain" description="FMN-binding" evidence="1">
    <location>
        <begin position="201"/>
        <end position="275"/>
    </location>
</feature>
<dbReference type="Pfam" id="PF03358">
    <property type="entry name" value="FMN_red"/>
    <property type="match status" value="1"/>
</dbReference>
<dbReference type="InterPro" id="IPR029039">
    <property type="entry name" value="Flavoprotein-like_sf"/>
</dbReference>
<protein>
    <submittedName>
        <fullName evidence="2">Fumarate reductase, flavoprotein subunit</fullName>
    </submittedName>
</protein>
<sequence>MELVGIVGDNRWWSYNRLLLTYMQQHFGDEVDLDLLEVMNVPLFNADRQHAQRDLLREYTEEIEAADGLIIAAPAVNRGVSAALKSLLEWLSFEVHPLDRKPVMIVSVSETALDLLTVQNELRDMLGAPGVNAALMGNNDFLLSQPEKAFDQQGNLIDPQAIAQLELNFAHFKRFAEINNALNIPREVTFNPGTFTVTTPGNSGDLPMTVTLSEHRIEKVEIITTQAMADSQDIVFTEIPRKIVDGQTLNVDAISGATETSNGVVEGVAEAVKMAGANPEYLRMRRRK</sequence>
<dbReference type="AlphaFoldDB" id="A0A0R2BHB4"/>
<dbReference type="InterPro" id="IPR050712">
    <property type="entry name" value="NAD(P)H-dep_reductase"/>
</dbReference>
<dbReference type="Pfam" id="PF04205">
    <property type="entry name" value="FMN_bind"/>
    <property type="match status" value="1"/>
</dbReference>
<comment type="caution">
    <text evidence="2">The sequence shown here is derived from an EMBL/GenBank/DDBJ whole genome shotgun (WGS) entry which is preliminary data.</text>
</comment>
<dbReference type="STRING" id="1423738.FC84_GL000398"/>
<keyword evidence="3" id="KW-1185">Reference proteome</keyword>
<dbReference type="PANTHER" id="PTHR30543">
    <property type="entry name" value="CHROMATE REDUCTASE"/>
    <property type="match status" value="1"/>
</dbReference>
<dbReference type="InterPro" id="IPR005025">
    <property type="entry name" value="FMN_Rdtase-like_dom"/>
</dbReference>
<evidence type="ECO:0000313" key="2">
    <source>
        <dbReference type="EMBL" id="KRM78663.1"/>
    </source>
</evidence>
<dbReference type="SMART" id="SM00900">
    <property type="entry name" value="FMN_bind"/>
    <property type="match status" value="1"/>
</dbReference>
<dbReference type="EMBL" id="AYYK01000013">
    <property type="protein sequence ID" value="KRM78663.1"/>
    <property type="molecule type" value="Genomic_DNA"/>
</dbReference>
<dbReference type="GO" id="GO:0016020">
    <property type="term" value="C:membrane"/>
    <property type="evidence" value="ECO:0007669"/>
    <property type="project" value="InterPro"/>
</dbReference>
<dbReference type="RefSeq" id="WP_057757006.1">
    <property type="nucleotide sequence ID" value="NZ_AYYK01000013.1"/>
</dbReference>
<dbReference type="PATRIC" id="fig|1423738.3.peg.407"/>
<dbReference type="Gene3D" id="3.40.50.360">
    <property type="match status" value="1"/>
</dbReference>
<dbReference type="PANTHER" id="PTHR30543:SF21">
    <property type="entry name" value="NAD(P)H-DEPENDENT FMN REDUCTASE LOT6"/>
    <property type="match status" value="1"/>
</dbReference>
<dbReference type="SUPFAM" id="SSF52218">
    <property type="entry name" value="Flavoproteins"/>
    <property type="match status" value="1"/>
</dbReference>
<name>A0A0R2BHB4_9LACO</name>
<organism evidence="2 3">
    <name type="scientific">Lapidilactobacillus dextrinicus DSM 20335</name>
    <dbReference type="NCBI Taxonomy" id="1423738"/>
    <lineage>
        <taxon>Bacteria</taxon>
        <taxon>Bacillati</taxon>
        <taxon>Bacillota</taxon>
        <taxon>Bacilli</taxon>
        <taxon>Lactobacillales</taxon>
        <taxon>Lactobacillaceae</taxon>
        <taxon>Lapidilactobacillus</taxon>
    </lineage>
</organism>
<dbReference type="GO" id="GO:0005829">
    <property type="term" value="C:cytosol"/>
    <property type="evidence" value="ECO:0007669"/>
    <property type="project" value="TreeGrafter"/>
</dbReference>
<dbReference type="GO" id="GO:0010181">
    <property type="term" value="F:FMN binding"/>
    <property type="evidence" value="ECO:0007669"/>
    <property type="project" value="InterPro"/>
</dbReference>
<dbReference type="GO" id="GO:0016491">
    <property type="term" value="F:oxidoreductase activity"/>
    <property type="evidence" value="ECO:0007669"/>
    <property type="project" value="InterPro"/>
</dbReference>
<accession>A0A0R2BHB4</accession>
<evidence type="ECO:0000259" key="1">
    <source>
        <dbReference type="SMART" id="SM00900"/>
    </source>
</evidence>
<dbReference type="OrthoDB" id="9806724at2"/>
<dbReference type="Gene3D" id="3.90.1010.20">
    <property type="match status" value="1"/>
</dbReference>
<dbReference type="Proteomes" id="UP000051813">
    <property type="component" value="Unassembled WGS sequence"/>
</dbReference>
<gene>
    <name evidence="2" type="ORF">FC84_GL000398</name>
</gene>
<dbReference type="InterPro" id="IPR007329">
    <property type="entry name" value="FMN-bd"/>
</dbReference>